<dbReference type="EMBL" id="LVYI01000002">
    <property type="protein sequence ID" value="OAP62647.1"/>
    <property type="molecule type" value="Genomic_DNA"/>
</dbReference>
<reference evidence="2 3" key="1">
    <citation type="submission" date="2016-04" db="EMBL/GenBank/DDBJ databases">
        <title>Draft genome of Fonsecaea erecta CBS 125763.</title>
        <authorList>
            <person name="Weiss V.A."/>
            <person name="Vicente V.A."/>
            <person name="Raittz R.T."/>
            <person name="Moreno L.F."/>
            <person name="De Souza E.M."/>
            <person name="Pedrosa F.O."/>
            <person name="Steffens M.B."/>
            <person name="Faoro H."/>
            <person name="Tadra-Sfeir M.Z."/>
            <person name="Najafzadeh M.J."/>
            <person name="Felipe M.S."/>
            <person name="Teixeira M."/>
            <person name="Sun J."/>
            <person name="Xi L."/>
            <person name="Gomes R."/>
            <person name="De Azevedo C.M."/>
            <person name="Salgado C.G."/>
            <person name="Da Silva M.B."/>
            <person name="Nascimento M.F."/>
            <person name="Queiroz-Telles F."/>
            <person name="Attili D.S."/>
            <person name="Gorbushina A."/>
        </authorList>
    </citation>
    <scope>NUCLEOTIDE SEQUENCE [LARGE SCALE GENOMIC DNA]</scope>
    <source>
        <strain evidence="2 3">CBS 125763</strain>
    </source>
</reference>
<proteinExistence type="predicted"/>
<accession>A0A178ZS56</accession>
<dbReference type="InterPro" id="IPR029058">
    <property type="entry name" value="AB_hydrolase_fold"/>
</dbReference>
<dbReference type="SUPFAM" id="SSF53474">
    <property type="entry name" value="alpha/beta-Hydrolases"/>
    <property type="match status" value="1"/>
</dbReference>
<comment type="caution">
    <text evidence="2">The sequence shown here is derived from an EMBL/GenBank/DDBJ whole genome shotgun (WGS) entry which is preliminary data.</text>
</comment>
<dbReference type="STRING" id="1367422.A0A178ZS56"/>
<evidence type="ECO:0000259" key="1">
    <source>
        <dbReference type="Pfam" id="PF12697"/>
    </source>
</evidence>
<dbReference type="AlphaFoldDB" id="A0A178ZS56"/>
<protein>
    <recommendedName>
        <fullName evidence="1">AB hydrolase-1 domain-containing protein</fullName>
    </recommendedName>
</protein>
<organism evidence="2 3">
    <name type="scientific">Fonsecaea erecta</name>
    <dbReference type="NCBI Taxonomy" id="1367422"/>
    <lineage>
        <taxon>Eukaryota</taxon>
        <taxon>Fungi</taxon>
        <taxon>Dikarya</taxon>
        <taxon>Ascomycota</taxon>
        <taxon>Pezizomycotina</taxon>
        <taxon>Eurotiomycetes</taxon>
        <taxon>Chaetothyriomycetidae</taxon>
        <taxon>Chaetothyriales</taxon>
        <taxon>Herpotrichiellaceae</taxon>
        <taxon>Fonsecaea</taxon>
    </lineage>
</organism>
<dbReference type="RefSeq" id="XP_018696014.1">
    <property type="nucleotide sequence ID" value="XM_018833390.1"/>
</dbReference>
<gene>
    <name evidence="2" type="ORF">AYL99_01874</name>
</gene>
<name>A0A178ZS56_9EURO</name>
<dbReference type="Proteomes" id="UP000078343">
    <property type="component" value="Unassembled WGS sequence"/>
</dbReference>
<evidence type="ECO:0000313" key="3">
    <source>
        <dbReference type="Proteomes" id="UP000078343"/>
    </source>
</evidence>
<keyword evidence="3" id="KW-1185">Reference proteome</keyword>
<dbReference type="Gene3D" id="3.40.50.1820">
    <property type="entry name" value="alpha/beta hydrolase"/>
    <property type="match status" value="1"/>
</dbReference>
<sequence>MSTSTPALARIEVNGVKLAYRESGEGEPLVLVHGHLSDYRSWSSIEAKLATNFRVYNYSRRFAWPNEPIQDGEPQPWEQDALDLAAFIEALGIAPVHVLGNSSGAFIAIWLARARPQLFRTLLLEEPPLITLFLPSLPPSLLSVLSFLLWHPISFWPVMAFGATTVSPATTYSKQGDYERAISTFGKGVLGTNFWSRALTDVNRKRQIDDNAKILCHFLRYNAMPKFQVPDAREIRTPTLVITGIEGPWSQQCIDAELIRVCGARRKTEVKIEGAGHVVHEDNPEQVYEQVVRFVLEDKAV</sequence>
<dbReference type="PANTHER" id="PTHR46438:SF11">
    <property type="entry name" value="LIPASE-RELATED"/>
    <property type="match status" value="1"/>
</dbReference>
<dbReference type="GeneID" id="30006044"/>
<dbReference type="InterPro" id="IPR000073">
    <property type="entry name" value="AB_hydrolase_1"/>
</dbReference>
<feature type="domain" description="AB hydrolase-1" evidence="1">
    <location>
        <begin position="29"/>
        <end position="289"/>
    </location>
</feature>
<dbReference type="Pfam" id="PF12697">
    <property type="entry name" value="Abhydrolase_6"/>
    <property type="match status" value="1"/>
</dbReference>
<dbReference type="PANTHER" id="PTHR46438">
    <property type="entry name" value="ALPHA/BETA-HYDROLASES SUPERFAMILY PROTEIN"/>
    <property type="match status" value="1"/>
</dbReference>
<dbReference type="OrthoDB" id="408373at2759"/>
<evidence type="ECO:0000313" key="2">
    <source>
        <dbReference type="EMBL" id="OAP62647.1"/>
    </source>
</evidence>